<dbReference type="PROSITE" id="PS50075">
    <property type="entry name" value="CARRIER"/>
    <property type="match status" value="1"/>
</dbReference>
<dbReference type="InterPro" id="IPR036736">
    <property type="entry name" value="ACP-like_sf"/>
</dbReference>
<dbReference type="Gene3D" id="1.10.1200.10">
    <property type="entry name" value="ACP-like"/>
    <property type="match status" value="1"/>
</dbReference>
<protein>
    <submittedName>
        <fullName evidence="2">Phosphopantetheine-binding protein</fullName>
    </submittedName>
</protein>
<dbReference type="AlphaFoldDB" id="A0A386WJ30"/>
<dbReference type="Pfam" id="PF00550">
    <property type="entry name" value="PP-binding"/>
    <property type="match status" value="1"/>
</dbReference>
<sequence length="414" mass="43503">MSHHVPNAPDRPTTDPVWTPILTGLHATALDCLQTSFALLADHANGSGSHLALGARYGFRTRDQDGLVTVEATSDDRATEAVDLLGLRVEGRWMQLDGPQVRRLCAPGQPLYVTADAYDLPWCPYHEHEHMRHSFLVTAAGPDEVTVVDAYHNDTAWGPARPGVWRLPDAAFDAALAGGAHTLAVTAHPAPAIDVPAMLAGNAARAGRARPEIDSYLARTAAALDTVAGLHRFVLDVWLLARARDLHERWLAAVAPEAAAALAGQAARWQQLATRSYVALRRAQAGRPAAPELADALGALIADHLAALESIAGPAAGTVDDAAPAAPDRAGDDGVRAAVLGALGDTLDLDGSALRTTDVLRELPGFDSFRLVDVIDRVERRLGVEVPATALSAADLRDVGSLCAMFGAATGGAR</sequence>
<dbReference type="Proteomes" id="UP000267804">
    <property type="component" value="Chromosome"/>
</dbReference>
<proteinExistence type="predicted"/>
<accession>A0A386WJ30</accession>
<dbReference type="InterPro" id="IPR009081">
    <property type="entry name" value="PP-bd_ACP"/>
</dbReference>
<evidence type="ECO:0000259" key="1">
    <source>
        <dbReference type="PROSITE" id="PS50075"/>
    </source>
</evidence>
<dbReference type="KEGG" id="mtua:CSH63_11965"/>
<name>A0A386WJ30_9ACTN</name>
<evidence type="ECO:0000313" key="2">
    <source>
        <dbReference type="EMBL" id="AYF28151.1"/>
    </source>
</evidence>
<dbReference type="SUPFAM" id="SSF47336">
    <property type="entry name" value="ACP-like"/>
    <property type="match status" value="1"/>
</dbReference>
<dbReference type="EMBL" id="CP024087">
    <property type="protein sequence ID" value="AYF28151.1"/>
    <property type="molecule type" value="Genomic_DNA"/>
</dbReference>
<reference evidence="2 3" key="1">
    <citation type="submission" date="2017-10" db="EMBL/GenBank/DDBJ databases">
        <title>Integration of genomic and chemical information greatly accelerates assignment of the full stereostructure of myelolactone, a potent inhibitor of myeloma from a marine-derived Micromonospora.</title>
        <authorList>
            <person name="Kim M.C."/>
            <person name="Machado H."/>
            <person name="Jensen P.R."/>
            <person name="Fenical W."/>
        </authorList>
    </citation>
    <scope>NUCLEOTIDE SEQUENCE [LARGE SCALE GENOMIC DNA]</scope>
    <source>
        <strain evidence="2 3">CNY-010</strain>
    </source>
</reference>
<gene>
    <name evidence="2" type="ORF">CSH63_11965</name>
</gene>
<evidence type="ECO:0000313" key="3">
    <source>
        <dbReference type="Proteomes" id="UP000267804"/>
    </source>
</evidence>
<organism evidence="2 3">
    <name type="scientific">Micromonospora tulbaghiae</name>
    <dbReference type="NCBI Taxonomy" id="479978"/>
    <lineage>
        <taxon>Bacteria</taxon>
        <taxon>Bacillati</taxon>
        <taxon>Actinomycetota</taxon>
        <taxon>Actinomycetes</taxon>
        <taxon>Micromonosporales</taxon>
        <taxon>Micromonosporaceae</taxon>
        <taxon>Micromonospora</taxon>
    </lineage>
</organism>
<dbReference type="RefSeq" id="WP_120570340.1">
    <property type="nucleotide sequence ID" value="NZ_CP024087.1"/>
</dbReference>
<feature type="domain" description="Carrier" evidence="1">
    <location>
        <begin position="326"/>
        <end position="410"/>
    </location>
</feature>